<evidence type="ECO:0000256" key="1">
    <source>
        <dbReference type="SAM" id="Phobius"/>
    </source>
</evidence>
<comment type="caution">
    <text evidence="2">The sequence shown here is derived from an EMBL/GenBank/DDBJ whole genome shotgun (WGS) entry which is preliminary data.</text>
</comment>
<evidence type="ECO:0000313" key="3">
    <source>
        <dbReference type="Proteomes" id="UP001597135"/>
    </source>
</evidence>
<proteinExistence type="predicted"/>
<dbReference type="Proteomes" id="UP001597135">
    <property type="component" value="Unassembled WGS sequence"/>
</dbReference>
<keyword evidence="3" id="KW-1185">Reference proteome</keyword>
<accession>A0ABW3ZIL6</accession>
<reference evidence="3" key="1">
    <citation type="journal article" date="2019" name="Int. J. Syst. Evol. Microbiol.">
        <title>The Global Catalogue of Microorganisms (GCM) 10K type strain sequencing project: providing services to taxonomists for standard genome sequencing and annotation.</title>
        <authorList>
            <consortium name="The Broad Institute Genomics Platform"/>
            <consortium name="The Broad Institute Genome Sequencing Center for Infectious Disease"/>
            <person name="Wu L."/>
            <person name="Ma J."/>
        </authorList>
    </citation>
    <scope>NUCLEOTIDE SEQUENCE [LARGE SCALE GENOMIC DNA]</scope>
    <source>
        <strain evidence="3">CCUG 62953</strain>
    </source>
</reference>
<gene>
    <name evidence="2" type="ORF">ACFQ4E_10755</name>
</gene>
<feature type="transmembrane region" description="Helical" evidence="1">
    <location>
        <begin position="102"/>
        <end position="122"/>
    </location>
</feature>
<keyword evidence="1" id="KW-0472">Membrane</keyword>
<feature type="transmembrane region" description="Helical" evidence="1">
    <location>
        <begin position="134"/>
        <end position="154"/>
    </location>
</feature>
<evidence type="ECO:0000313" key="2">
    <source>
        <dbReference type="EMBL" id="MFD1342901.1"/>
    </source>
</evidence>
<organism evidence="2 3">
    <name type="scientific">Litorisediminicola beolgyonensis</name>
    <dbReference type="NCBI Taxonomy" id="1173614"/>
    <lineage>
        <taxon>Bacteria</taxon>
        <taxon>Pseudomonadati</taxon>
        <taxon>Pseudomonadota</taxon>
        <taxon>Alphaproteobacteria</taxon>
        <taxon>Rhodobacterales</taxon>
        <taxon>Paracoccaceae</taxon>
        <taxon>Litorisediminicola</taxon>
    </lineage>
</organism>
<protein>
    <submittedName>
        <fullName evidence="2">Uncharacterized protein</fullName>
    </submittedName>
</protein>
<keyword evidence="1" id="KW-1133">Transmembrane helix</keyword>
<dbReference type="EMBL" id="JBHTMU010000016">
    <property type="protein sequence ID" value="MFD1342901.1"/>
    <property type="molecule type" value="Genomic_DNA"/>
</dbReference>
<keyword evidence="1" id="KW-0812">Transmembrane</keyword>
<name>A0ABW3ZIL6_9RHOB</name>
<dbReference type="RefSeq" id="WP_386803376.1">
    <property type="nucleotide sequence ID" value="NZ_JBHTMU010000016.1"/>
</dbReference>
<sequence>MNLRKLTGVVATVAPTLATALGGPLAGVAAREIAGALIGDKDASEHQIARAIQHASPQDLVKLKEIELQFQAELEAAGVQLEEIAAKDRASARQRQTATRDWTPSVLGLAIVLGFFGVLAYIFRFGLPDSGSEVLLIMVGSLGTMTTQVGNFFYGSSVGSKTKEEIIADLKAGA</sequence>